<reference evidence="1" key="1">
    <citation type="submission" date="2022-07" db="EMBL/GenBank/DDBJ databases">
        <title>Genome Sequence of Lecanicillium saksenae.</title>
        <authorList>
            <person name="Buettner E."/>
        </authorList>
    </citation>
    <scope>NUCLEOTIDE SEQUENCE</scope>
    <source>
        <strain evidence="1">VT-O1</strain>
    </source>
</reference>
<gene>
    <name evidence="1" type="ORF">NLG97_g2705</name>
</gene>
<protein>
    <submittedName>
        <fullName evidence="1">Uncharacterized protein</fullName>
    </submittedName>
</protein>
<organism evidence="1 2">
    <name type="scientific">Lecanicillium saksenae</name>
    <dbReference type="NCBI Taxonomy" id="468837"/>
    <lineage>
        <taxon>Eukaryota</taxon>
        <taxon>Fungi</taxon>
        <taxon>Dikarya</taxon>
        <taxon>Ascomycota</taxon>
        <taxon>Pezizomycotina</taxon>
        <taxon>Sordariomycetes</taxon>
        <taxon>Hypocreomycetidae</taxon>
        <taxon>Hypocreales</taxon>
        <taxon>Cordycipitaceae</taxon>
        <taxon>Lecanicillium</taxon>
    </lineage>
</organism>
<evidence type="ECO:0000313" key="2">
    <source>
        <dbReference type="Proteomes" id="UP001148737"/>
    </source>
</evidence>
<name>A0ACC1R044_9HYPO</name>
<evidence type="ECO:0000313" key="1">
    <source>
        <dbReference type="EMBL" id="KAJ3496371.1"/>
    </source>
</evidence>
<dbReference type="Proteomes" id="UP001148737">
    <property type="component" value="Unassembled WGS sequence"/>
</dbReference>
<comment type="caution">
    <text evidence="1">The sequence shown here is derived from an EMBL/GenBank/DDBJ whole genome shotgun (WGS) entry which is preliminary data.</text>
</comment>
<sequence length="508" mass="57949">MSTKKQIKQETEAAWKSAQSFNEVRAMSQAFMEQSQDGHFCVTPFHAGPLTADQCQYVDTLSRLQSYGIIPLRGVNPTGIYWEQIDGEYVHTRRLSDFLFLIRHGIGTGRFLDYIKGDKRLNKQVRDCVSDTNVCILTDTPTCIQRRAPSMEQLPVYKQLFTVTESACGVVTLEDCCLEGVGAITSAGVYICRVLLNIDRNDFLTQSDTSVAQMMQKLHLLQTIEYYAQDTLSETENDYIPPPSSRNSKPHVLQRNISGAPDTATYYSDGVNINCLSNEVWYIIYTFLSPIGRWQLSKASRHTRAMHQHSPAQRRYDRLWATIFKDEIWVQKIRDQNLDVVLLTRDFDPLLQSMPSFGKEKRHDSKLEAGQKPYIVISITEATPSGRRRLSSDLLDVKLYLRGFISSLRSKNIDIKRLEVDFSAFTLNIMDVVQPDHHIYVPDECRMVQSWRIQALFYSASENIHVVEASPGATLGIIHGSESLDAYSFVPNIYGNRRFKQSVLEEVL</sequence>
<proteinExistence type="predicted"/>
<keyword evidence="2" id="KW-1185">Reference proteome</keyword>
<dbReference type="EMBL" id="JANAKD010000197">
    <property type="protein sequence ID" value="KAJ3496371.1"/>
    <property type="molecule type" value="Genomic_DNA"/>
</dbReference>
<accession>A0ACC1R044</accession>